<dbReference type="GO" id="GO:0006753">
    <property type="term" value="P:nucleoside phosphate metabolic process"/>
    <property type="evidence" value="ECO:0007669"/>
    <property type="project" value="TreeGrafter"/>
</dbReference>
<dbReference type="GO" id="GO:0016787">
    <property type="term" value="F:hydrolase activity"/>
    <property type="evidence" value="ECO:0007669"/>
    <property type="project" value="UniProtKB-KW"/>
</dbReference>
<evidence type="ECO:0000256" key="2">
    <source>
        <dbReference type="ARBA" id="ARBA00001946"/>
    </source>
</evidence>
<comment type="similarity">
    <text evidence="3">Belongs to the Nudix hydrolase family. NudK subfamily.</text>
</comment>
<dbReference type="AlphaFoldDB" id="A0A286RFJ0"/>
<name>A0A286RFJ0_9BACT</name>
<dbReference type="KEGG" id="ttf:THTE_2127"/>
<gene>
    <name evidence="9" type="ORF">THTE_2127</name>
</gene>
<dbReference type="InterPro" id="IPR020084">
    <property type="entry name" value="NUDIX_hydrolase_CS"/>
</dbReference>
<dbReference type="EMBL" id="CP018477">
    <property type="protein sequence ID" value="ASV74729.1"/>
    <property type="molecule type" value="Genomic_DNA"/>
</dbReference>
<evidence type="ECO:0000259" key="8">
    <source>
        <dbReference type="PROSITE" id="PS51462"/>
    </source>
</evidence>
<accession>A0A286RFJ0</accession>
<dbReference type="GO" id="GO:0019693">
    <property type="term" value="P:ribose phosphate metabolic process"/>
    <property type="evidence" value="ECO:0007669"/>
    <property type="project" value="TreeGrafter"/>
</dbReference>
<dbReference type="OrthoDB" id="9806150at2"/>
<evidence type="ECO:0000256" key="1">
    <source>
        <dbReference type="ARBA" id="ARBA00000847"/>
    </source>
</evidence>
<dbReference type="SUPFAM" id="SSF55811">
    <property type="entry name" value="Nudix"/>
    <property type="match status" value="1"/>
</dbReference>
<dbReference type="CDD" id="cd03424">
    <property type="entry name" value="NUDIX_ADPRase_Nudt5_UGPPase_Nudt14"/>
    <property type="match status" value="1"/>
</dbReference>
<evidence type="ECO:0000256" key="4">
    <source>
        <dbReference type="ARBA" id="ARBA00016377"/>
    </source>
</evidence>
<dbReference type="RefSeq" id="WP_095414969.1">
    <property type="nucleotide sequence ID" value="NZ_CP018477.1"/>
</dbReference>
<comment type="cofactor">
    <cofactor evidence="2">
        <name>Mg(2+)</name>
        <dbReference type="ChEBI" id="CHEBI:18420"/>
    </cofactor>
</comment>
<keyword evidence="5 9" id="KW-0378">Hydrolase</keyword>
<organism evidence="9 10">
    <name type="scientific">Thermogutta terrifontis</name>
    <dbReference type="NCBI Taxonomy" id="1331910"/>
    <lineage>
        <taxon>Bacteria</taxon>
        <taxon>Pseudomonadati</taxon>
        <taxon>Planctomycetota</taxon>
        <taxon>Planctomycetia</taxon>
        <taxon>Pirellulales</taxon>
        <taxon>Thermoguttaceae</taxon>
        <taxon>Thermogutta</taxon>
    </lineage>
</organism>
<protein>
    <recommendedName>
        <fullName evidence="4">GDP-mannose pyrophosphatase</fullName>
    </recommendedName>
    <alternativeName>
        <fullName evidence="6">GDP-mannose hydrolase</fullName>
    </alternativeName>
    <alternativeName>
        <fullName evidence="7">GDPMK</fullName>
    </alternativeName>
</protein>
<dbReference type="Gene3D" id="3.90.79.10">
    <property type="entry name" value="Nucleoside Triphosphate Pyrophosphohydrolase"/>
    <property type="match status" value="1"/>
</dbReference>
<comment type="catalytic activity">
    <reaction evidence="1">
        <text>GDP-alpha-D-mannose + H2O = alpha-D-mannose 1-phosphate + GMP + 2 H(+)</text>
        <dbReference type="Rhea" id="RHEA:27978"/>
        <dbReference type="ChEBI" id="CHEBI:15377"/>
        <dbReference type="ChEBI" id="CHEBI:15378"/>
        <dbReference type="ChEBI" id="CHEBI:57527"/>
        <dbReference type="ChEBI" id="CHEBI:58115"/>
        <dbReference type="ChEBI" id="CHEBI:58409"/>
    </reaction>
</comment>
<dbReference type="Proteomes" id="UP000215086">
    <property type="component" value="Chromosome"/>
</dbReference>
<dbReference type="Pfam" id="PF00293">
    <property type="entry name" value="NUDIX"/>
    <property type="match status" value="1"/>
</dbReference>
<dbReference type="InterPro" id="IPR000086">
    <property type="entry name" value="NUDIX_hydrolase_dom"/>
</dbReference>
<dbReference type="InterPro" id="IPR015797">
    <property type="entry name" value="NUDIX_hydrolase-like_dom_sf"/>
</dbReference>
<evidence type="ECO:0000256" key="3">
    <source>
        <dbReference type="ARBA" id="ARBA00007275"/>
    </source>
</evidence>
<evidence type="ECO:0000256" key="7">
    <source>
        <dbReference type="ARBA" id="ARBA00032272"/>
    </source>
</evidence>
<sequence length="175" mass="19761">MDVWSDGDIVFEAPKFQIVRRTASQAPAQSLYYVNHPGAVAILPILDDERIVLVRNRRWAINRELLEIPAGTRRPGEHPQAAAIRELSEETGYSARIWQEVLEFYVSPGITNERMTLFFARDLIPGSPHLEPDEDLRVEIATVEQCKTALREGLICDAKSIIALLVFFSQAQFIG</sequence>
<dbReference type="PROSITE" id="PS51462">
    <property type="entry name" value="NUDIX"/>
    <property type="match status" value="1"/>
</dbReference>
<evidence type="ECO:0000313" key="9">
    <source>
        <dbReference type="EMBL" id="ASV74729.1"/>
    </source>
</evidence>
<evidence type="ECO:0000313" key="10">
    <source>
        <dbReference type="Proteomes" id="UP000215086"/>
    </source>
</evidence>
<evidence type="ECO:0000256" key="5">
    <source>
        <dbReference type="ARBA" id="ARBA00022801"/>
    </source>
</evidence>
<reference evidence="9 10" key="1">
    <citation type="journal article" name="Front. Microbiol.">
        <title>Sugar Metabolism of the First Thermophilic Planctomycete Thermogutta terrifontis: Comparative Genomic and Transcriptomic Approaches.</title>
        <authorList>
            <person name="Elcheninov A.G."/>
            <person name="Menzel P."/>
            <person name="Gudbergsdottir S.R."/>
            <person name="Slesarev A.I."/>
            <person name="Kadnikov V.V."/>
            <person name="Krogh A."/>
            <person name="Bonch-Osmolovskaya E.A."/>
            <person name="Peng X."/>
            <person name="Kublanov I.V."/>
        </authorList>
    </citation>
    <scope>NUCLEOTIDE SEQUENCE [LARGE SCALE GENOMIC DNA]</scope>
    <source>
        <strain evidence="9 10">R1</strain>
    </source>
</reference>
<keyword evidence="10" id="KW-1185">Reference proteome</keyword>
<dbReference type="PANTHER" id="PTHR11839:SF18">
    <property type="entry name" value="NUDIX HYDROLASE DOMAIN-CONTAINING PROTEIN"/>
    <property type="match status" value="1"/>
</dbReference>
<evidence type="ECO:0000256" key="6">
    <source>
        <dbReference type="ARBA" id="ARBA00032162"/>
    </source>
</evidence>
<dbReference type="PROSITE" id="PS00893">
    <property type="entry name" value="NUDIX_BOX"/>
    <property type="match status" value="1"/>
</dbReference>
<proteinExistence type="inferred from homology"/>
<feature type="domain" description="Nudix hydrolase" evidence="8">
    <location>
        <begin position="34"/>
        <end position="163"/>
    </location>
</feature>
<dbReference type="PANTHER" id="PTHR11839">
    <property type="entry name" value="UDP/ADP-SUGAR PYROPHOSPHATASE"/>
    <property type="match status" value="1"/>
</dbReference>